<protein>
    <submittedName>
        <fullName evidence="1">Uncharacterized protein</fullName>
    </submittedName>
</protein>
<name>A0A645JAH8_9ZZZZ</name>
<dbReference type="AlphaFoldDB" id="A0A645JAH8"/>
<sequence length="106" mass="12280">MFARRVIARRNRYVLYPSRARGVDRKRRALFLRKHSGIPLQIHFSGLDTGVRQCRRIFQRLDIYLSGEPALLRLIIFGAGGGSFFHQFLHNAFFICEMGHHAVLIA</sequence>
<dbReference type="EMBL" id="VSSQ01134069">
    <property type="protein sequence ID" value="MPN59729.1"/>
    <property type="molecule type" value="Genomic_DNA"/>
</dbReference>
<comment type="caution">
    <text evidence="1">The sequence shown here is derived from an EMBL/GenBank/DDBJ whole genome shotgun (WGS) entry which is preliminary data.</text>
</comment>
<evidence type="ECO:0000313" key="1">
    <source>
        <dbReference type="EMBL" id="MPN59729.1"/>
    </source>
</evidence>
<accession>A0A645JAH8</accession>
<reference evidence="1" key="1">
    <citation type="submission" date="2019-08" db="EMBL/GenBank/DDBJ databases">
        <authorList>
            <person name="Kucharzyk K."/>
            <person name="Murdoch R.W."/>
            <person name="Higgins S."/>
            <person name="Loffler F."/>
        </authorList>
    </citation>
    <scope>NUCLEOTIDE SEQUENCE</scope>
</reference>
<gene>
    <name evidence="1" type="ORF">SDC9_207451</name>
</gene>
<organism evidence="1">
    <name type="scientific">bioreactor metagenome</name>
    <dbReference type="NCBI Taxonomy" id="1076179"/>
    <lineage>
        <taxon>unclassified sequences</taxon>
        <taxon>metagenomes</taxon>
        <taxon>ecological metagenomes</taxon>
    </lineage>
</organism>
<proteinExistence type="predicted"/>